<evidence type="ECO:0000256" key="3">
    <source>
        <dbReference type="ARBA" id="ARBA00016943"/>
    </source>
</evidence>
<feature type="binding site" evidence="12">
    <location>
        <begin position="245"/>
        <end position="246"/>
    </location>
    <ligand>
        <name>ATP</name>
        <dbReference type="ChEBI" id="CHEBI:30616"/>
    </ligand>
</feature>
<dbReference type="UniPathway" id="UPA00916">
    <property type="reaction ID" value="UER00889"/>
</dbReference>
<evidence type="ECO:0000256" key="6">
    <source>
        <dbReference type="ARBA" id="ARBA00022741"/>
    </source>
</evidence>
<dbReference type="InterPro" id="IPR011611">
    <property type="entry name" value="PfkB_dom"/>
</dbReference>
<feature type="binding site" evidence="12">
    <location>
        <begin position="214"/>
        <end position="219"/>
    </location>
    <ligand>
        <name>ATP</name>
        <dbReference type="ChEBI" id="CHEBI:30616"/>
    </ligand>
</feature>
<keyword evidence="5 12" id="KW-0479">Metal-binding</keyword>
<dbReference type="CDD" id="cd01174">
    <property type="entry name" value="ribokinase"/>
    <property type="match status" value="1"/>
</dbReference>
<keyword evidence="4 12" id="KW-0808">Transferase</keyword>
<dbReference type="OrthoDB" id="9775849at2"/>
<dbReference type="AlphaFoldDB" id="A0A1T5CW03"/>
<evidence type="ECO:0000256" key="9">
    <source>
        <dbReference type="ARBA" id="ARBA00022842"/>
    </source>
</evidence>
<evidence type="ECO:0000256" key="5">
    <source>
        <dbReference type="ARBA" id="ARBA00022723"/>
    </source>
</evidence>
<dbReference type="Gene3D" id="3.40.1190.20">
    <property type="match status" value="1"/>
</dbReference>
<dbReference type="NCBIfam" id="TIGR02152">
    <property type="entry name" value="D_ribokin_bact"/>
    <property type="match status" value="1"/>
</dbReference>
<dbReference type="PANTHER" id="PTHR10584">
    <property type="entry name" value="SUGAR KINASE"/>
    <property type="match status" value="1"/>
</dbReference>
<dbReference type="GO" id="GO:0005829">
    <property type="term" value="C:cytosol"/>
    <property type="evidence" value="ECO:0007669"/>
    <property type="project" value="TreeGrafter"/>
</dbReference>
<dbReference type="GO" id="GO:0005524">
    <property type="term" value="F:ATP binding"/>
    <property type="evidence" value="ECO:0007669"/>
    <property type="project" value="UniProtKB-UniRule"/>
</dbReference>
<dbReference type="HAMAP" id="MF_01987">
    <property type="entry name" value="Ribokinase"/>
    <property type="match status" value="1"/>
</dbReference>
<dbReference type="RefSeq" id="WP_079590170.1">
    <property type="nucleotide sequence ID" value="NZ_FUYN01000006.1"/>
</dbReference>
<keyword evidence="15" id="KW-1185">Reference proteome</keyword>
<evidence type="ECO:0000256" key="2">
    <source>
        <dbReference type="ARBA" id="ARBA00012035"/>
    </source>
</evidence>
<feature type="binding site" evidence="12">
    <location>
        <position position="242"/>
    </location>
    <ligand>
        <name>K(+)</name>
        <dbReference type="ChEBI" id="CHEBI:29103"/>
    </ligand>
</feature>
<comment type="similarity">
    <text evidence="1">Belongs to the carbohydrate kinase pfkB family.</text>
</comment>
<keyword evidence="7 12" id="KW-0418">Kinase</keyword>
<keyword evidence="12" id="KW-0963">Cytoplasm</keyword>
<evidence type="ECO:0000313" key="15">
    <source>
        <dbReference type="Proteomes" id="UP000243406"/>
    </source>
</evidence>
<keyword evidence="11 12" id="KW-0119">Carbohydrate metabolism</keyword>
<comment type="activity regulation">
    <text evidence="12">Activated by a monovalent cation that binds near, but not in, the active site. The most likely occupant of the site in vivo is potassium. Ion binding induces a conformational change that may alter substrate affinity.</text>
</comment>
<dbReference type="GO" id="GO:0046872">
    <property type="term" value="F:metal ion binding"/>
    <property type="evidence" value="ECO:0007669"/>
    <property type="project" value="UniProtKB-KW"/>
</dbReference>
<comment type="similarity">
    <text evidence="12">Belongs to the carbohydrate kinase PfkB family. Ribokinase subfamily.</text>
</comment>
<feature type="active site" description="Proton acceptor" evidence="12">
    <location>
        <position position="246"/>
    </location>
</feature>
<dbReference type="InterPro" id="IPR029056">
    <property type="entry name" value="Ribokinase-like"/>
</dbReference>
<proteinExistence type="inferred from homology"/>
<dbReference type="PROSITE" id="PS00584">
    <property type="entry name" value="PFKB_KINASES_2"/>
    <property type="match status" value="1"/>
</dbReference>
<comment type="pathway">
    <text evidence="12">Carbohydrate metabolism; D-ribose degradation; D-ribose 5-phosphate from beta-D-ribopyranose: step 2/2.</text>
</comment>
<dbReference type="GO" id="GO:0004747">
    <property type="term" value="F:ribokinase activity"/>
    <property type="evidence" value="ECO:0007669"/>
    <property type="project" value="UniProtKB-UniRule"/>
</dbReference>
<comment type="subcellular location">
    <subcellularLocation>
        <location evidence="12">Cytoplasm</location>
    </subcellularLocation>
</comment>
<comment type="cofactor">
    <cofactor evidence="12">
        <name>Mg(2+)</name>
        <dbReference type="ChEBI" id="CHEBI:18420"/>
    </cofactor>
    <text evidence="12">Requires a divalent cation, most likely magnesium in vivo, as an electrophilic catalyst to aid phosphoryl group transfer. It is the chelate of the metal and the nucleotide that is the actual substrate.</text>
</comment>
<comment type="catalytic activity">
    <reaction evidence="12">
        <text>D-ribose + ATP = D-ribose 5-phosphate + ADP + H(+)</text>
        <dbReference type="Rhea" id="RHEA:13697"/>
        <dbReference type="ChEBI" id="CHEBI:15378"/>
        <dbReference type="ChEBI" id="CHEBI:30616"/>
        <dbReference type="ChEBI" id="CHEBI:47013"/>
        <dbReference type="ChEBI" id="CHEBI:78346"/>
        <dbReference type="ChEBI" id="CHEBI:456216"/>
        <dbReference type="EC" id="2.7.1.15"/>
    </reaction>
</comment>
<organism evidence="14 15">
    <name type="scientific">Acetoanaerobium noterae</name>
    <dbReference type="NCBI Taxonomy" id="745369"/>
    <lineage>
        <taxon>Bacteria</taxon>
        <taxon>Bacillati</taxon>
        <taxon>Bacillota</taxon>
        <taxon>Clostridia</taxon>
        <taxon>Peptostreptococcales</taxon>
        <taxon>Filifactoraceae</taxon>
        <taxon>Acetoanaerobium</taxon>
    </lineage>
</organism>
<evidence type="ECO:0000256" key="10">
    <source>
        <dbReference type="ARBA" id="ARBA00022958"/>
    </source>
</evidence>
<feature type="binding site" evidence="12">
    <location>
        <position position="281"/>
    </location>
    <ligand>
        <name>K(+)</name>
        <dbReference type="ChEBI" id="CHEBI:29103"/>
    </ligand>
</feature>
<dbReference type="Pfam" id="PF00294">
    <property type="entry name" value="PfkB"/>
    <property type="match status" value="1"/>
</dbReference>
<feature type="binding site" evidence="12">
    <location>
        <position position="285"/>
    </location>
    <ligand>
        <name>K(+)</name>
        <dbReference type="ChEBI" id="CHEBI:29103"/>
    </ligand>
</feature>
<protein>
    <recommendedName>
        <fullName evidence="3 12">Ribokinase</fullName>
        <shortName evidence="12">RK</shortName>
        <ecNumber evidence="2 12">2.7.1.15</ecNumber>
    </recommendedName>
</protein>
<evidence type="ECO:0000256" key="4">
    <source>
        <dbReference type="ARBA" id="ARBA00022679"/>
    </source>
</evidence>
<accession>A0A1T5CW03</accession>
<keyword evidence="9 12" id="KW-0460">Magnesium</keyword>
<name>A0A1T5CW03_9FIRM</name>
<evidence type="ECO:0000259" key="13">
    <source>
        <dbReference type="Pfam" id="PF00294"/>
    </source>
</evidence>
<keyword evidence="10 12" id="KW-0630">Potassium</keyword>
<feature type="binding site" evidence="12">
    <location>
        <begin position="11"/>
        <end position="13"/>
    </location>
    <ligand>
        <name>substrate</name>
    </ligand>
</feature>
<feature type="binding site" evidence="12">
    <location>
        <position position="137"/>
    </location>
    <ligand>
        <name>substrate</name>
    </ligand>
</feature>
<dbReference type="PROSITE" id="PS00583">
    <property type="entry name" value="PFKB_KINASES_1"/>
    <property type="match status" value="1"/>
</dbReference>
<dbReference type="EC" id="2.7.1.15" evidence="2 12"/>
<dbReference type="EMBL" id="FUYN01000006">
    <property type="protein sequence ID" value="SKB63390.1"/>
    <property type="molecule type" value="Genomic_DNA"/>
</dbReference>
<dbReference type="InterPro" id="IPR002173">
    <property type="entry name" value="Carboh/pur_kinase_PfkB_CS"/>
</dbReference>
<feature type="binding site" evidence="12">
    <location>
        <begin position="39"/>
        <end position="43"/>
    </location>
    <ligand>
        <name>substrate</name>
    </ligand>
</feature>
<evidence type="ECO:0000256" key="8">
    <source>
        <dbReference type="ARBA" id="ARBA00022840"/>
    </source>
</evidence>
<dbReference type="Proteomes" id="UP000243406">
    <property type="component" value="Unassembled WGS sequence"/>
</dbReference>
<sequence>MKKILVIGSLNMDQVTKVHHTPKVGETVVGNGLELIAGGKGANQAVAMGKLGADVTMIGMVGTDDFASQLLDNLKQMGVTDKVMKTDKAPTGTALIMVNESADNSIVVIAGTNGLLKPDMIKPSWFDDIDIVVLQLEIPLDTVAEIIKQAKARNIYTVLNPSPATHLDEDLLKDVDLLVVNETEFESLSGIAFEAEESLDKGYDKLKVKELVVTLGTKGSWYYDKASKYYVPALKVDAIDTTAAGDSYMGALVCEISKGVLINEAMEFATKVAAYTVTKLGAQSSLPTLEDLKERGLI</sequence>
<keyword evidence="8 12" id="KW-0067">ATP-binding</keyword>
<evidence type="ECO:0000256" key="7">
    <source>
        <dbReference type="ARBA" id="ARBA00022777"/>
    </source>
</evidence>
<keyword evidence="6 12" id="KW-0547">Nucleotide-binding</keyword>
<feature type="domain" description="Carbohydrate kinase PfkB" evidence="13">
    <location>
        <begin position="1"/>
        <end position="288"/>
    </location>
</feature>
<dbReference type="InterPro" id="IPR011877">
    <property type="entry name" value="Ribokinase"/>
</dbReference>
<gene>
    <name evidence="12" type="primary">rbsK</name>
    <name evidence="14" type="ORF">SAMN02745120_2386</name>
</gene>
<dbReference type="GO" id="GO:0019303">
    <property type="term" value="P:D-ribose catabolic process"/>
    <property type="evidence" value="ECO:0007669"/>
    <property type="project" value="UniProtKB-UniRule"/>
</dbReference>
<comment type="caution">
    <text evidence="12">Lacks conserved residue(s) required for the propagation of feature annotation.</text>
</comment>
<feature type="binding site" evidence="12">
    <location>
        <position position="181"/>
    </location>
    <ligand>
        <name>ATP</name>
        <dbReference type="ChEBI" id="CHEBI:30616"/>
    </ligand>
</feature>
<comment type="function">
    <text evidence="12">Catalyzes the phosphorylation of ribose at O-5 in a reaction requiring ATP and magnesium. The resulting D-ribose-5-phosphate can then be used either for sythesis of nucleotides, histidine, and tryptophan, or as a component of the pentose phosphate pathway.</text>
</comment>
<comment type="subunit">
    <text evidence="12">Homodimer.</text>
</comment>
<feature type="binding site" evidence="12">
    <location>
        <position position="276"/>
    </location>
    <ligand>
        <name>K(+)</name>
        <dbReference type="ChEBI" id="CHEBI:29103"/>
    </ligand>
</feature>
<evidence type="ECO:0000256" key="11">
    <source>
        <dbReference type="ARBA" id="ARBA00023277"/>
    </source>
</evidence>
<evidence type="ECO:0000256" key="12">
    <source>
        <dbReference type="HAMAP-Rule" id="MF_01987"/>
    </source>
</evidence>
<feature type="binding site" evidence="12">
    <location>
        <position position="246"/>
    </location>
    <ligand>
        <name>substrate</name>
    </ligand>
</feature>
<reference evidence="15" key="1">
    <citation type="submission" date="2017-02" db="EMBL/GenBank/DDBJ databases">
        <authorList>
            <person name="Varghese N."/>
            <person name="Submissions S."/>
        </authorList>
    </citation>
    <scope>NUCLEOTIDE SEQUENCE [LARGE SCALE GENOMIC DNA]</scope>
    <source>
        <strain evidence="15">ATCC 35199</strain>
    </source>
</reference>
<evidence type="ECO:0000313" key="14">
    <source>
        <dbReference type="EMBL" id="SKB63390.1"/>
    </source>
</evidence>
<feature type="binding site" evidence="12">
    <location>
        <position position="279"/>
    </location>
    <ligand>
        <name>K(+)</name>
        <dbReference type="ChEBI" id="CHEBI:29103"/>
    </ligand>
</feature>
<evidence type="ECO:0000256" key="1">
    <source>
        <dbReference type="ARBA" id="ARBA00005380"/>
    </source>
</evidence>
<feature type="binding site" evidence="12">
    <location>
        <position position="240"/>
    </location>
    <ligand>
        <name>K(+)</name>
        <dbReference type="ChEBI" id="CHEBI:29103"/>
    </ligand>
</feature>
<dbReference type="SUPFAM" id="SSF53613">
    <property type="entry name" value="Ribokinase-like"/>
    <property type="match status" value="1"/>
</dbReference>
<dbReference type="PRINTS" id="PR00990">
    <property type="entry name" value="RIBOKINASE"/>
</dbReference>
<dbReference type="PANTHER" id="PTHR10584:SF166">
    <property type="entry name" value="RIBOKINASE"/>
    <property type="match status" value="1"/>
</dbReference>
<dbReference type="InterPro" id="IPR002139">
    <property type="entry name" value="Ribo/fructo_kinase"/>
</dbReference>